<dbReference type="AlphaFoldDB" id="A0A8T0MAK4"/>
<dbReference type="EMBL" id="JPWV03000008">
    <property type="protein sequence ID" value="KAG2531797.1"/>
    <property type="molecule type" value="Genomic_DNA"/>
</dbReference>
<proteinExistence type="predicted"/>
<feature type="transmembrane region" description="Helical" evidence="2">
    <location>
        <begin position="79"/>
        <end position="98"/>
    </location>
</feature>
<evidence type="ECO:0000313" key="5">
    <source>
        <dbReference type="EMBL" id="KAG2532723.1"/>
    </source>
</evidence>
<evidence type="ECO:0000313" key="6">
    <source>
        <dbReference type="Proteomes" id="UP000785171"/>
    </source>
</evidence>
<keyword evidence="2" id="KW-0472">Membrane</keyword>
<evidence type="ECO:0000256" key="2">
    <source>
        <dbReference type="SAM" id="Phobius"/>
    </source>
</evidence>
<evidence type="ECO:0000259" key="3">
    <source>
        <dbReference type="PROSITE" id="PS50850"/>
    </source>
</evidence>
<feature type="transmembrane region" description="Helical" evidence="2">
    <location>
        <begin position="145"/>
        <end position="166"/>
    </location>
</feature>
<accession>A0A8T0MAK4</accession>
<dbReference type="InterPro" id="IPR011701">
    <property type="entry name" value="MFS"/>
</dbReference>
<dbReference type="Proteomes" id="UP000785171">
    <property type="component" value="Unassembled WGS sequence"/>
</dbReference>
<comment type="caution">
    <text evidence="4">The sequence shown here is derived from an EMBL/GenBank/DDBJ whole genome shotgun (WGS) entry which is preliminary data.</text>
</comment>
<feature type="transmembrane region" description="Helical" evidence="2">
    <location>
        <begin position="104"/>
        <end position="124"/>
    </location>
</feature>
<feature type="transmembrane region" description="Helical" evidence="2">
    <location>
        <begin position="12"/>
        <end position="35"/>
    </location>
</feature>
<keyword evidence="2" id="KW-1133">Transmembrane helix</keyword>
<feature type="transmembrane region" description="Helical" evidence="2">
    <location>
        <begin position="261"/>
        <end position="279"/>
    </location>
</feature>
<feature type="transmembrane region" description="Helical" evidence="2">
    <location>
        <begin position="349"/>
        <end position="371"/>
    </location>
</feature>
<dbReference type="InterPro" id="IPR036259">
    <property type="entry name" value="MFS_trans_sf"/>
</dbReference>
<dbReference type="EMBL" id="JPWU03000008">
    <property type="protein sequence ID" value="KAG2532723.1"/>
    <property type="molecule type" value="Genomic_DNA"/>
</dbReference>
<protein>
    <recommendedName>
        <fullName evidence="3">Major facilitator superfamily (MFS) profile domain-containing protein</fullName>
    </recommendedName>
</protein>
<dbReference type="InterPro" id="IPR020846">
    <property type="entry name" value="MFS_dom"/>
</dbReference>
<dbReference type="PANTHER" id="PTHR23525:SF1">
    <property type="entry name" value="NODULIN-LIKE DOMAIN-CONTAINING PROTEIN"/>
    <property type="match status" value="1"/>
</dbReference>
<comment type="subcellular location">
    <subcellularLocation>
        <location evidence="1">Membrane</location>
        <topology evidence="1">Multi-pass membrane protein</topology>
    </subcellularLocation>
</comment>
<keyword evidence="2" id="KW-0812">Transmembrane</keyword>
<feature type="transmembrane region" description="Helical" evidence="2">
    <location>
        <begin position="227"/>
        <end position="249"/>
    </location>
</feature>
<dbReference type="GO" id="GO:0022857">
    <property type="term" value="F:transmembrane transporter activity"/>
    <property type="evidence" value="ECO:0007669"/>
    <property type="project" value="InterPro"/>
</dbReference>
<dbReference type="Pfam" id="PF07690">
    <property type="entry name" value="MFS_1"/>
    <property type="match status" value="2"/>
</dbReference>
<sequence>MREAPWRLMEHNVQLVFLFTVVYWSANSIISQHILSGYVYVLTASKAPVGLVKGIQGLVQLLCALPAGYAADHTRRDRILILAGVVGVAASVLTALAFELGDVLIIYLAFGIWGAFTAFQSSAMEALFADSVPMGQRSAPFTLKYVMRNVALVLGPVTAILLLWKYGDAWTLAALRPVLIFGTSLTALSMVLLFQFDDDLAFENRQAPVRPVSACCGMLDAGHVPYLLFLSDFIVNNGMGLVTAFFPLFFLQEYNLSPVRVQTLFALQSLGVALLSFLAQMASSSTGRMPIVVITRVLGTLSLLLMAVSHDVTDQSVLFLAHGAFMQCTDPLRRSVLMDFVPKSHRARWASLAGLTAASWAGSAVLGGIIVDSYGYRLCFLVAALVYICGLALETILIPLTRHATESVEYLKLYTRPSFP</sequence>
<dbReference type="PROSITE" id="PS50850">
    <property type="entry name" value="MFS"/>
    <property type="match status" value="1"/>
</dbReference>
<dbReference type="Gene3D" id="1.20.1250.20">
    <property type="entry name" value="MFS general substrate transporter like domains"/>
    <property type="match status" value="2"/>
</dbReference>
<dbReference type="Proteomes" id="UP000792063">
    <property type="component" value="Unassembled WGS sequence"/>
</dbReference>
<name>A0A8T0MAK4_9STRA</name>
<dbReference type="SUPFAM" id="SSF103473">
    <property type="entry name" value="MFS general substrate transporter"/>
    <property type="match status" value="1"/>
</dbReference>
<evidence type="ECO:0000313" key="4">
    <source>
        <dbReference type="EMBL" id="KAG2531797.1"/>
    </source>
</evidence>
<reference evidence="4" key="1">
    <citation type="journal article" date="2015" name="Genom Data">
        <title>Genome sequences of six Phytophthora species associated with forests in New Zealand.</title>
        <authorList>
            <person name="Studholme D.J."/>
            <person name="McDougal R.L."/>
            <person name="Sambles C."/>
            <person name="Hansen E."/>
            <person name="Hardy G."/>
            <person name="Grant M."/>
            <person name="Ganley R.J."/>
            <person name="Williams N.M."/>
        </authorList>
    </citation>
    <scope>NUCLEOTIDE SEQUENCE</scope>
    <source>
        <strain evidence="4">NZFS 2646</strain>
        <strain evidence="5">NZFS 3630</strain>
    </source>
</reference>
<reference evidence="4" key="2">
    <citation type="submission" date="2020-06" db="EMBL/GenBank/DDBJ databases">
        <authorList>
            <person name="Studholme D.J."/>
        </authorList>
    </citation>
    <scope>NUCLEOTIDE SEQUENCE</scope>
    <source>
        <strain evidence="4">NZFS 2646</strain>
        <strain evidence="5">NZFS 3630</strain>
    </source>
</reference>
<evidence type="ECO:0000256" key="1">
    <source>
        <dbReference type="ARBA" id="ARBA00004141"/>
    </source>
</evidence>
<dbReference type="PANTHER" id="PTHR23525">
    <property type="entry name" value="TRANSPORTER, PUTATIVE-RELATED"/>
    <property type="match status" value="1"/>
</dbReference>
<feature type="domain" description="Major facilitator superfamily (MFS) profile" evidence="3">
    <location>
        <begin position="224"/>
        <end position="420"/>
    </location>
</feature>
<feature type="transmembrane region" description="Helical" evidence="2">
    <location>
        <begin position="178"/>
        <end position="196"/>
    </location>
</feature>
<feature type="transmembrane region" description="Helical" evidence="2">
    <location>
        <begin position="378"/>
        <end position="400"/>
    </location>
</feature>
<gene>
    <name evidence="4" type="ORF">JM16_000686</name>
    <name evidence="5" type="ORF">JM18_000768</name>
</gene>
<organism evidence="4 6">
    <name type="scientific">Phytophthora kernoviae</name>
    <dbReference type="NCBI Taxonomy" id="325452"/>
    <lineage>
        <taxon>Eukaryota</taxon>
        <taxon>Sar</taxon>
        <taxon>Stramenopiles</taxon>
        <taxon>Oomycota</taxon>
        <taxon>Peronosporomycetes</taxon>
        <taxon>Peronosporales</taxon>
        <taxon>Peronosporaceae</taxon>
        <taxon>Phytophthora</taxon>
    </lineage>
</organism>
<dbReference type="GO" id="GO:0016020">
    <property type="term" value="C:membrane"/>
    <property type="evidence" value="ECO:0007669"/>
    <property type="project" value="UniProtKB-SubCell"/>
</dbReference>